<feature type="region of interest" description="Disordered" evidence="1">
    <location>
        <begin position="137"/>
        <end position="156"/>
    </location>
</feature>
<name>A0A3S4SDS4_MYCAU</name>
<proteinExistence type="predicted"/>
<organism evidence="2 3">
    <name type="scientific">Mycolicibacterium aurum</name>
    <name type="common">Mycobacterium aurum</name>
    <dbReference type="NCBI Taxonomy" id="1791"/>
    <lineage>
        <taxon>Bacteria</taxon>
        <taxon>Bacillati</taxon>
        <taxon>Actinomycetota</taxon>
        <taxon>Actinomycetes</taxon>
        <taxon>Mycobacteriales</taxon>
        <taxon>Mycobacteriaceae</taxon>
        <taxon>Mycolicibacterium</taxon>
    </lineage>
</organism>
<dbReference type="KEGG" id="mauu:NCTC10437_00031"/>
<evidence type="ECO:0000313" key="3">
    <source>
        <dbReference type="Proteomes" id="UP000279306"/>
    </source>
</evidence>
<gene>
    <name evidence="2" type="ORF">NCTC10437_00031</name>
</gene>
<evidence type="ECO:0000256" key="1">
    <source>
        <dbReference type="SAM" id="MobiDB-lite"/>
    </source>
</evidence>
<feature type="region of interest" description="Disordered" evidence="1">
    <location>
        <begin position="71"/>
        <end position="103"/>
    </location>
</feature>
<dbReference type="STRING" id="1791.GCA_001049355_05548"/>
<dbReference type="RefSeq" id="WP_232786927.1">
    <property type="nucleotide sequence ID" value="NZ_CVQQ01000031.1"/>
</dbReference>
<reference evidence="2 3" key="1">
    <citation type="submission" date="2018-12" db="EMBL/GenBank/DDBJ databases">
        <authorList>
            <consortium name="Pathogen Informatics"/>
        </authorList>
    </citation>
    <scope>NUCLEOTIDE SEQUENCE [LARGE SCALE GENOMIC DNA]</scope>
    <source>
        <strain evidence="2 3">NCTC10437</strain>
    </source>
</reference>
<evidence type="ECO:0000313" key="2">
    <source>
        <dbReference type="EMBL" id="VEG50925.1"/>
    </source>
</evidence>
<keyword evidence="3" id="KW-1185">Reference proteome</keyword>
<protein>
    <submittedName>
        <fullName evidence="2">Lipoprotein LppJ</fullName>
    </submittedName>
</protein>
<dbReference type="AlphaFoldDB" id="A0A3S4SDS4"/>
<dbReference type="Proteomes" id="UP000279306">
    <property type="component" value="Chromosome"/>
</dbReference>
<keyword evidence="2" id="KW-0449">Lipoprotein</keyword>
<feature type="compositionally biased region" description="Polar residues" evidence="1">
    <location>
        <begin position="1"/>
        <end position="13"/>
    </location>
</feature>
<feature type="compositionally biased region" description="Low complexity" evidence="1">
    <location>
        <begin position="84"/>
        <end position="93"/>
    </location>
</feature>
<sequence length="156" mass="16494">MSPSGQDSQASGPTTPPPSDDQSRAEVVDAARQLVQATDLKITYASFQWEWCNDQGEPPFHGRVDLAWEVPPGSSSQEASKQIAATAAQQPGWAPGPPPGFQPAGDVVHKGGVMVVVGPGNYPERGAVQIFGECRNMNDHGDDNQITDITAEVRGS</sequence>
<feature type="region of interest" description="Disordered" evidence="1">
    <location>
        <begin position="1"/>
        <end position="27"/>
    </location>
</feature>
<accession>A0A3S4SDS4</accession>
<dbReference type="EMBL" id="LR134356">
    <property type="protein sequence ID" value="VEG50925.1"/>
    <property type="molecule type" value="Genomic_DNA"/>
</dbReference>